<evidence type="ECO:0000259" key="2">
    <source>
        <dbReference type="Pfam" id="PF01073"/>
    </source>
</evidence>
<gene>
    <name evidence="3" type="ORF">LTR09_007745</name>
</gene>
<dbReference type="EMBL" id="JAWDJX010000028">
    <property type="protein sequence ID" value="KAK3050996.1"/>
    <property type="molecule type" value="Genomic_DNA"/>
</dbReference>
<keyword evidence="1" id="KW-0732">Signal</keyword>
<evidence type="ECO:0000313" key="4">
    <source>
        <dbReference type="Proteomes" id="UP001271007"/>
    </source>
</evidence>
<dbReference type="InterPro" id="IPR051783">
    <property type="entry name" value="NAD(P)-dependent_oxidoreduct"/>
</dbReference>
<proteinExistence type="predicted"/>
<feature type="chain" id="PRO_5042522434" description="3-beta hydroxysteroid dehydrogenase/isomerase domain-containing protein" evidence="1">
    <location>
        <begin position="21"/>
        <end position="326"/>
    </location>
</feature>
<dbReference type="Pfam" id="PF01073">
    <property type="entry name" value="3Beta_HSD"/>
    <property type="match status" value="1"/>
</dbReference>
<feature type="signal peptide" evidence="1">
    <location>
        <begin position="1"/>
        <end position="20"/>
    </location>
</feature>
<dbReference type="GO" id="GO:0004029">
    <property type="term" value="F:aldehyde dehydrogenase (NAD+) activity"/>
    <property type="evidence" value="ECO:0007669"/>
    <property type="project" value="TreeGrafter"/>
</dbReference>
<dbReference type="Gene3D" id="3.40.50.720">
    <property type="entry name" value="NAD(P)-binding Rossmann-like Domain"/>
    <property type="match status" value="1"/>
</dbReference>
<dbReference type="PANTHER" id="PTHR48079:SF6">
    <property type="entry name" value="NAD(P)-BINDING DOMAIN-CONTAINING PROTEIN-RELATED"/>
    <property type="match status" value="1"/>
</dbReference>
<dbReference type="GO" id="GO:0006694">
    <property type="term" value="P:steroid biosynthetic process"/>
    <property type="evidence" value="ECO:0007669"/>
    <property type="project" value="InterPro"/>
</dbReference>
<dbReference type="Proteomes" id="UP001271007">
    <property type="component" value="Unassembled WGS sequence"/>
</dbReference>
<dbReference type="AlphaFoldDB" id="A0AAJ0DC03"/>
<dbReference type="PANTHER" id="PTHR48079">
    <property type="entry name" value="PROTEIN YEEZ"/>
    <property type="match status" value="1"/>
</dbReference>
<dbReference type="InterPro" id="IPR002225">
    <property type="entry name" value="3Beta_OHSteriod_DH/Estase"/>
</dbReference>
<dbReference type="SUPFAM" id="SSF51735">
    <property type="entry name" value="NAD(P)-binding Rossmann-fold domains"/>
    <property type="match status" value="1"/>
</dbReference>
<feature type="domain" description="3-beta hydroxysteroid dehydrogenase/isomerase" evidence="2">
    <location>
        <begin position="5"/>
        <end position="74"/>
    </location>
</feature>
<accession>A0AAJ0DC03</accession>
<comment type="caution">
    <text evidence="3">The sequence shown here is derived from an EMBL/GenBank/DDBJ whole genome shotgun (WGS) entry which is preliminary data.</text>
</comment>
<keyword evidence="4" id="KW-1185">Reference proteome</keyword>
<dbReference type="GO" id="GO:0005737">
    <property type="term" value="C:cytoplasm"/>
    <property type="evidence" value="ECO:0007669"/>
    <property type="project" value="TreeGrafter"/>
</dbReference>
<reference evidence="3" key="1">
    <citation type="submission" date="2023-04" db="EMBL/GenBank/DDBJ databases">
        <title>Black Yeasts Isolated from many extreme environments.</title>
        <authorList>
            <person name="Coleine C."/>
            <person name="Stajich J.E."/>
            <person name="Selbmann L."/>
        </authorList>
    </citation>
    <scope>NUCLEOTIDE SEQUENCE</scope>
    <source>
        <strain evidence="3">CCFEE 5312</strain>
    </source>
</reference>
<name>A0AAJ0DC03_9PEZI</name>
<evidence type="ECO:0000256" key="1">
    <source>
        <dbReference type="SAM" id="SignalP"/>
    </source>
</evidence>
<dbReference type="GO" id="GO:0016616">
    <property type="term" value="F:oxidoreductase activity, acting on the CH-OH group of donors, NAD or NADP as acceptor"/>
    <property type="evidence" value="ECO:0007669"/>
    <property type="project" value="InterPro"/>
</dbReference>
<protein>
    <recommendedName>
        <fullName evidence="2">3-beta hydroxysteroid dehydrogenase/isomerase domain-containing protein</fullName>
    </recommendedName>
</protein>
<organism evidence="3 4">
    <name type="scientific">Extremus antarcticus</name>
    <dbReference type="NCBI Taxonomy" id="702011"/>
    <lineage>
        <taxon>Eukaryota</taxon>
        <taxon>Fungi</taxon>
        <taxon>Dikarya</taxon>
        <taxon>Ascomycota</taxon>
        <taxon>Pezizomycotina</taxon>
        <taxon>Dothideomycetes</taxon>
        <taxon>Dothideomycetidae</taxon>
        <taxon>Mycosphaerellales</taxon>
        <taxon>Extremaceae</taxon>
        <taxon>Extremus</taxon>
    </lineage>
</organism>
<dbReference type="InterPro" id="IPR036291">
    <property type="entry name" value="NAD(P)-bd_dom_sf"/>
</dbReference>
<sequence>MPSVLVFGATGFLGAPLIRAIVDAHPDWKVTAYTRGSQHPEELKHDLGVDRVEVGDFTEFEKIKALCKEHDIAVNAGNSFTDSPISAIVAGLRARPSESKGKLLHISGAGNFLDMGVTGAFNPESKVWDDESEDDIKLVNDKMFNGPSDVVALEAGRDGSVETYVVCTPVTYGGAAIRSKSIGIGYALITGNAKPLGYVPYVGDGSAVLSTAQLMDVVPFMLKVLELAASGPAQGSVYSRWYNVETQRVTWKELATELARVMYEKGIFESPEPKSVPLEEAGQGEVKYLVAGNMLMKTNRSAKMGFKATHPSILVQIHEDLRDVAL</sequence>
<evidence type="ECO:0000313" key="3">
    <source>
        <dbReference type="EMBL" id="KAK3050996.1"/>
    </source>
</evidence>